<dbReference type="Proteomes" id="UP000671914">
    <property type="component" value="Chromosome"/>
</dbReference>
<dbReference type="AlphaFoldDB" id="A0A975FPU2"/>
<gene>
    <name evidence="2" type="ORF">G127AT_06850</name>
</gene>
<accession>A0A975FPU2</accession>
<evidence type="ECO:0000259" key="1">
    <source>
        <dbReference type="Pfam" id="PF00561"/>
    </source>
</evidence>
<dbReference type="PRINTS" id="PR00111">
    <property type="entry name" value="ABHYDROLASE"/>
</dbReference>
<dbReference type="InterPro" id="IPR029058">
    <property type="entry name" value="AB_hydrolase_fold"/>
</dbReference>
<keyword evidence="3" id="KW-1185">Reference proteome</keyword>
<dbReference type="PANTHER" id="PTHR43433:SF10">
    <property type="entry name" value="AB HYDROLASE-1 DOMAIN-CONTAINING PROTEIN"/>
    <property type="match status" value="1"/>
</dbReference>
<dbReference type="EMBL" id="CP071696">
    <property type="protein sequence ID" value="QTX05906.1"/>
    <property type="molecule type" value="Genomic_DNA"/>
</dbReference>
<dbReference type="InterPro" id="IPR050471">
    <property type="entry name" value="AB_hydrolase"/>
</dbReference>
<reference evidence="2" key="1">
    <citation type="submission" date="2021-03" db="EMBL/GenBank/DDBJ databases">
        <title>Agromyces archimandritus sp. nov., isolated from the cockroach Archimandrita tessellata.</title>
        <authorList>
            <person name="Guzman J."/>
            <person name="Ortuzar M."/>
            <person name="Poehlein A."/>
            <person name="Daniel R."/>
            <person name="Trujillo M."/>
            <person name="Vilcinskas A."/>
        </authorList>
    </citation>
    <scope>NUCLEOTIDE SEQUENCE</scope>
    <source>
        <strain evidence="2">G127AT</strain>
    </source>
</reference>
<dbReference type="Gene3D" id="3.40.50.1820">
    <property type="entry name" value="alpha/beta hydrolase"/>
    <property type="match status" value="1"/>
</dbReference>
<sequence>MTHLAVPGAELRFEVDGRSSAPALMMLPAGITNLGMWDPQLGMLAEEHFVVRMDYRGLGDTRAEPDAPFEHADDIRAVLDHLGIARATFIGASFGGKLALDVAVETPERVAGLVTVGSGPGGFPHVEMTPYEVEAYRRIDDAEEAGDWAQVIELEAELWAVGLGRGADAVSPLFLDEVRRMHRGNLDVIAFDAPETRPDPPAYERAASLEMPVLAMVGAHDLTAPLAQQRWLVEHLPNATGYVFGGAAHLPSLEVRTEFDAVLADWLGSNAL</sequence>
<organism evidence="2 3">
    <name type="scientific">Agromyces archimandritae</name>
    <dbReference type="NCBI Taxonomy" id="2781962"/>
    <lineage>
        <taxon>Bacteria</taxon>
        <taxon>Bacillati</taxon>
        <taxon>Actinomycetota</taxon>
        <taxon>Actinomycetes</taxon>
        <taxon>Micrococcales</taxon>
        <taxon>Microbacteriaceae</taxon>
        <taxon>Agromyces</taxon>
    </lineage>
</organism>
<dbReference type="SUPFAM" id="SSF53474">
    <property type="entry name" value="alpha/beta-Hydrolases"/>
    <property type="match status" value="1"/>
</dbReference>
<dbReference type="RefSeq" id="WP_210901330.1">
    <property type="nucleotide sequence ID" value="NZ_CP071696.1"/>
</dbReference>
<dbReference type="Pfam" id="PF00561">
    <property type="entry name" value="Abhydrolase_1"/>
    <property type="match status" value="1"/>
</dbReference>
<dbReference type="InterPro" id="IPR000073">
    <property type="entry name" value="AB_hydrolase_1"/>
</dbReference>
<evidence type="ECO:0000313" key="2">
    <source>
        <dbReference type="EMBL" id="QTX05906.1"/>
    </source>
</evidence>
<name>A0A975FPU2_9MICO</name>
<proteinExistence type="predicted"/>
<keyword evidence="2" id="KW-0378">Hydrolase</keyword>
<evidence type="ECO:0000313" key="3">
    <source>
        <dbReference type="Proteomes" id="UP000671914"/>
    </source>
</evidence>
<dbReference type="PANTHER" id="PTHR43433">
    <property type="entry name" value="HYDROLASE, ALPHA/BETA FOLD FAMILY PROTEIN"/>
    <property type="match status" value="1"/>
</dbReference>
<protein>
    <submittedName>
        <fullName evidence="2">Alpha/beta fold hydrolase</fullName>
    </submittedName>
</protein>
<feature type="domain" description="AB hydrolase-1" evidence="1">
    <location>
        <begin position="22"/>
        <end position="253"/>
    </location>
</feature>
<dbReference type="KEGG" id="aarc:G127AT_06850"/>
<dbReference type="GO" id="GO:0016787">
    <property type="term" value="F:hydrolase activity"/>
    <property type="evidence" value="ECO:0007669"/>
    <property type="project" value="UniProtKB-KW"/>
</dbReference>